<evidence type="ECO:0000313" key="4">
    <source>
        <dbReference type="EMBL" id="QIT45236.1"/>
    </source>
</evidence>
<gene>
    <name evidence="3" type="ORF">AFM16_17880</name>
    <name evidence="4" type="ORF">HCX60_18150</name>
</gene>
<feature type="domain" description="GP-PDE" evidence="2">
    <location>
        <begin position="38"/>
        <end position="295"/>
    </location>
</feature>
<dbReference type="SUPFAM" id="SSF51695">
    <property type="entry name" value="PLC-like phosphodiesterases"/>
    <property type="match status" value="1"/>
</dbReference>
<dbReference type="Proteomes" id="UP000502504">
    <property type="component" value="Chromosome"/>
</dbReference>
<reference evidence="3 5" key="1">
    <citation type="submission" date="2015-07" db="EMBL/GenBank/DDBJ databases">
        <title>Draft Genome Sequence of Streptomyces antibioticus, IMRU 3720 reveals insights in the evolution of actinomycin biosynthetic gene clusters in Streptomyces.</title>
        <authorList>
            <person name="Crnovcic I."/>
            <person name="Ruckert C."/>
            <person name="Kalinowksi J."/>
            <person name="Keller U."/>
        </authorList>
    </citation>
    <scope>NUCLEOTIDE SEQUENCE [LARGE SCALE GENOMIC DNA]</scope>
    <source>
        <strain evidence="3 5">DSM 41481</strain>
    </source>
</reference>
<keyword evidence="5" id="KW-1185">Reference proteome</keyword>
<dbReference type="Pfam" id="PF03009">
    <property type="entry name" value="GDPD"/>
    <property type="match status" value="1"/>
</dbReference>
<dbReference type="GO" id="GO:0008081">
    <property type="term" value="F:phosphoric diester hydrolase activity"/>
    <property type="evidence" value="ECO:0007669"/>
    <property type="project" value="InterPro"/>
</dbReference>
<feature type="chain" id="PRO_5041954218" evidence="1">
    <location>
        <begin position="32"/>
        <end position="298"/>
    </location>
</feature>
<organism evidence="4 6">
    <name type="scientific">Streptomyces antibioticus</name>
    <dbReference type="NCBI Taxonomy" id="1890"/>
    <lineage>
        <taxon>Bacteria</taxon>
        <taxon>Bacillati</taxon>
        <taxon>Actinomycetota</taxon>
        <taxon>Actinomycetes</taxon>
        <taxon>Kitasatosporales</taxon>
        <taxon>Streptomycetaceae</taxon>
        <taxon>Streptomyces</taxon>
    </lineage>
</organism>
<sequence length="298" mass="32074">MPIHRFATTSAALALASAALLLTAGPSPATAAAAPATPLIIGHRGAAGLAPENTLEAVDRADRAGVDWVEVDVQRSKDGVLVLMHDQDLVRTTDARTVFPGRAPWKVGDFTYAELSRLRAGASPAWKGTGYASARIPTLGQLLDRLDRNGQGLLLEVKWPGNFPGVTQDILRTLDRKGWLDTHHIDKRLYVISFQAAALKDVHRRRPAVRLGICDETPTTGELASYARFVDVVNPDQRGLTRTYVDRAHALKGTHGRPLKLWPWTVNTAAPARTLAAWGVDGITTDVPGTIGRAVGRG</sequence>
<name>A0AAE6Y8W1_STRAT</name>
<dbReference type="GO" id="GO:0006629">
    <property type="term" value="P:lipid metabolic process"/>
    <property type="evidence" value="ECO:0007669"/>
    <property type="project" value="InterPro"/>
</dbReference>
<feature type="signal peptide" evidence="1">
    <location>
        <begin position="1"/>
        <end position="31"/>
    </location>
</feature>
<dbReference type="EMBL" id="CP050692">
    <property type="protein sequence ID" value="QIT45236.1"/>
    <property type="molecule type" value="Genomic_DNA"/>
</dbReference>
<evidence type="ECO:0000313" key="5">
    <source>
        <dbReference type="Proteomes" id="UP000190306"/>
    </source>
</evidence>
<dbReference type="AlphaFoldDB" id="A0AAE6Y8W1"/>
<evidence type="ECO:0000313" key="3">
    <source>
        <dbReference type="EMBL" id="OOQ51082.1"/>
    </source>
</evidence>
<dbReference type="PANTHER" id="PTHR46211">
    <property type="entry name" value="GLYCEROPHOSPHORYL DIESTER PHOSPHODIESTERASE"/>
    <property type="match status" value="1"/>
</dbReference>
<dbReference type="InterPro" id="IPR030395">
    <property type="entry name" value="GP_PDE_dom"/>
</dbReference>
<proteinExistence type="predicted"/>
<keyword evidence="1" id="KW-0732">Signal</keyword>
<dbReference type="PANTHER" id="PTHR46211:SF1">
    <property type="entry name" value="GLYCEROPHOSPHODIESTER PHOSPHODIESTERASE, CYTOPLASMIC"/>
    <property type="match status" value="1"/>
</dbReference>
<evidence type="ECO:0000313" key="6">
    <source>
        <dbReference type="Proteomes" id="UP000502504"/>
    </source>
</evidence>
<dbReference type="InterPro" id="IPR017946">
    <property type="entry name" value="PLC-like_Pdiesterase_TIM-brl"/>
</dbReference>
<dbReference type="Proteomes" id="UP000190306">
    <property type="component" value="Chromosome"/>
</dbReference>
<evidence type="ECO:0000259" key="2">
    <source>
        <dbReference type="PROSITE" id="PS51704"/>
    </source>
</evidence>
<dbReference type="EMBL" id="LHQL01000009">
    <property type="protein sequence ID" value="OOQ51082.1"/>
    <property type="molecule type" value="Genomic_DNA"/>
</dbReference>
<dbReference type="Gene3D" id="3.20.20.190">
    <property type="entry name" value="Phosphatidylinositol (PI) phosphodiesterase"/>
    <property type="match status" value="1"/>
</dbReference>
<dbReference type="RefSeq" id="WP_078633934.1">
    <property type="nucleotide sequence ID" value="NZ_CM007717.1"/>
</dbReference>
<dbReference type="PROSITE" id="PS51704">
    <property type="entry name" value="GP_PDE"/>
    <property type="match status" value="1"/>
</dbReference>
<protein>
    <submittedName>
        <fullName evidence="4">Glycerophosphodiester phosphodiesterase</fullName>
    </submittedName>
</protein>
<accession>A0AAE6Y8W1</accession>
<evidence type="ECO:0000256" key="1">
    <source>
        <dbReference type="SAM" id="SignalP"/>
    </source>
</evidence>
<reference evidence="4 6" key="2">
    <citation type="submission" date="2020-03" db="EMBL/GenBank/DDBJ databases">
        <title>Is there a link between lipid content and antibiotic production in Streptomyces?</title>
        <authorList>
            <person name="David M."/>
            <person name="Lejeune C."/>
            <person name="Abreu S."/>
            <person name="Thibessard A."/>
            <person name="Leblond P."/>
            <person name="Chaminade P."/>
            <person name="Virolle M.-J."/>
        </authorList>
    </citation>
    <scope>NUCLEOTIDE SEQUENCE [LARGE SCALE GENOMIC DNA]</scope>
    <source>
        <strain evidence="4 6">DSM 41481</strain>
    </source>
</reference>